<dbReference type="Proteomes" id="UP000827092">
    <property type="component" value="Unassembled WGS sequence"/>
</dbReference>
<reference evidence="1 2" key="1">
    <citation type="journal article" date="2022" name="Nat. Ecol. Evol.">
        <title>A masculinizing supergene underlies an exaggerated male reproductive morph in a spider.</title>
        <authorList>
            <person name="Hendrickx F."/>
            <person name="De Corte Z."/>
            <person name="Sonet G."/>
            <person name="Van Belleghem S.M."/>
            <person name="Kostlbacher S."/>
            <person name="Vangestel C."/>
        </authorList>
    </citation>
    <scope>NUCLEOTIDE SEQUENCE [LARGE SCALE GENOMIC DNA]</scope>
    <source>
        <strain evidence="1">W744_W776</strain>
    </source>
</reference>
<sequence length="100" mass="11136">MLLSSVIVTQARLVRLLRGTLDLSSLPVLSLLDNSQNKVSRKAPILPSFLIEVSFSIFITQESMSLKKFKNLSPTAAKEMNQTPSQDTAYTYIDLCPFTI</sequence>
<evidence type="ECO:0000313" key="1">
    <source>
        <dbReference type="EMBL" id="KAG8192686.1"/>
    </source>
</evidence>
<proteinExistence type="predicted"/>
<name>A0AAV6VAL6_9ARAC</name>
<dbReference type="EMBL" id="JAFNEN010000136">
    <property type="protein sequence ID" value="KAG8192686.1"/>
    <property type="molecule type" value="Genomic_DNA"/>
</dbReference>
<comment type="caution">
    <text evidence="1">The sequence shown here is derived from an EMBL/GenBank/DDBJ whole genome shotgun (WGS) entry which is preliminary data.</text>
</comment>
<organism evidence="1 2">
    <name type="scientific">Oedothorax gibbosus</name>
    <dbReference type="NCBI Taxonomy" id="931172"/>
    <lineage>
        <taxon>Eukaryota</taxon>
        <taxon>Metazoa</taxon>
        <taxon>Ecdysozoa</taxon>
        <taxon>Arthropoda</taxon>
        <taxon>Chelicerata</taxon>
        <taxon>Arachnida</taxon>
        <taxon>Araneae</taxon>
        <taxon>Araneomorphae</taxon>
        <taxon>Entelegynae</taxon>
        <taxon>Araneoidea</taxon>
        <taxon>Linyphiidae</taxon>
        <taxon>Erigoninae</taxon>
        <taxon>Oedothorax</taxon>
    </lineage>
</organism>
<dbReference type="AlphaFoldDB" id="A0AAV6VAL6"/>
<gene>
    <name evidence="1" type="ORF">JTE90_009714</name>
</gene>
<protein>
    <submittedName>
        <fullName evidence="1">Uncharacterized protein</fullName>
    </submittedName>
</protein>
<keyword evidence="2" id="KW-1185">Reference proteome</keyword>
<evidence type="ECO:0000313" key="2">
    <source>
        <dbReference type="Proteomes" id="UP000827092"/>
    </source>
</evidence>
<accession>A0AAV6VAL6</accession>